<protein>
    <recommendedName>
        <fullName evidence="15">Threonylcarbamoyladenosine tRNA methylthiotransferase MtaB</fullName>
        <ecNumber evidence="3">2.8.4.5</ecNumber>
    </recommendedName>
    <alternativeName>
        <fullName evidence="12">tRNA-t(6)A37 methylthiotransferase</fullName>
    </alternativeName>
</protein>
<keyword evidence="8" id="KW-0819">tRNA processing</keyword>
<name>A0A6N7INR2_9FIRM</name>
<reference evidence="19 20" key="1">
    <citation type="submission" date="2019-10" db="EMBL/GenBank/DDBJ databases">
        <title>Comparative genomics of sulfur disproportionating microorganisms.</title>
        <authorList>
            <person name="Ward L.M."/>
            <person name="Bertran E."/>
            <person name="Johnston D."/>
        </authorList>
    </citation>
    <scope>NUCLEOTIDE SEQUENCE [LARGE SCALE GENOMIC DNA]</scope>
    <source>
        <strain evidence="19 20">DSM 14055</strain>
    </source>
</reference>
<feature type="domain" description="MTTase N-terminal" evidence="17">
    <location>
        <begin position="3"/>
        <end position="115"/>
    </location>
</feature>
<dbReference type="NCBIfam" id="TIGR01579">
    <property type="entry name" value="MiaB-like-C"/>
    <property type="match status" value="1"/>
</dbReference>
<comment type="catalytic activity">
    <reaction evidence="13">
        <text>N(6)-L-threonylcarbamoyladenosine(37) in tRNA + (sulfur carrier)-SH + AH2 + 2 S-adenosyl-L-methionine = 2-methylsulfanyl-N(6)-L-threonylcarbamoyladenosine(37) in tRNA + (sulfur carrier)-H + 5'-deoxyadenosine + L-methionine + A + S-adenosyl-L-homocysteine + 2 H(+)</text>
        <dbReference type="Rhea" id="RHEA:37075"/>
        <dbReference type="Rhea" id="RHEA-COMP:10163"/>
        <dbReference type="Rhea" id="RHEA-COMP:11092"/>
        <dbReference type="Rhea" id="RHEA-COMP:14737"/>
        <dbReference type="Rhea" id="RHEA-COMP:14739"/>
        <dbReference type="ChEBI" id="CHEBI:13193"/>
        <dbReference type="ChEBI" id="CHEBI:15378"/>
        <dbReference type="ChEBI" id="CHEBI:17319"/>
        <dbReference type="ChEBI" id="CHEBI:17499"/>
        <dbReference type="ChEBI" id="CHEBI:29917"/>
        <dbReference type="ChEBI" id="CHEBI:57844"/>
        <dbReference type="ChEBI" id="CHEBI:57856"/>
        <dbReference type="ChEBI" id="CHEBI:59789"/>
        <dbReference type="ChEBI" id="CHEBI:64428"/>
        <dbReference type="ChEBI" id="CHEBI:74418"/>
        <dbReference type="ChEBI" id="CHEBI:74420"/>
        <dbReference type="EC" id="2.8.4.5"/>
    </reaction>
</comment>
<dbReference type="Proteomes" id="UP000441717">
    <property type="component" value="Unassembled WGS sequence"/>
</dbReference>
<evidence type="ECO:0000256" key="5">
    <source>
        <dbReference type="ARBA" id="ARBA00022490"/>
    </source>
</evidence>
<dbReference type="InterPro" id="IPR006638">
    <property type="entry name" value="Elp3/MiaA/NifB-like_rSAM"/>
</dbReference>
<dbReference type="Gene3D" id="3.40.50.12160">
    <property type="entry name" value="Methylthiotransferase, N-terminal domain"/>
    <property type="match status" value="1"/>
</dbReference>
<comment type="cofactor">
    <cofactor evidence="1">
        <name>[4Fe-4S] cluster</name>
        <dbReference type="ChEBI" id="CHEBI:49883"/>
    </cofactor>
</comment>
<keyword evidence="9" id="KW-0479">Metal-binding</keyword>
<dbReference type="InterPro" id="IPR038135">
    <property type="entry name" value="Methylthiotransferase_N_sf"/>
</dbReference>
<dbReference type="Pfam" id="PF01938">
    <property type="entry name" value="TRAM"/>
    <property type="match status" value="1"/>
</dbReference>
<dbReference type="SUPFAM" id="SSF102114">
    <property type="entry name" value="Radical SAM enzymes"/>
    <property type="match status" value="1"/>
</dbReference>
<keyword evidence="11" id="KW-0411">Iron-sulfur</keyword>
<evidence type="ECO:0000256" key="1">
    <source>
        <dbReference type="ARBA" id="ARBA00001966"/>
    </source>
</evidence>
<evidence type="ECO:0000256" key="12">
    <source>
        <dbReference type="ARBA" id="ARBA00031213"/>
    </source>
</evidence>
<dbReference type="InterPro" id="IPR006467">
    <property type="entry name" value="MiaB-like_bact"/>
</dbReference>
<evidence type="ECO:0000256" key="6">
    <source>
        <dbReference type="ARBA" id="ARBA00022679"/>
    </source>
</evidence>
<dbReference type="InterPro" id="IPR020612">
    <property type="entry name" value="Methylthiotransferase_CS"/>
</dbReference>
<dbReference type="PANTHER" id="PTHR11918">
    <property type="entry name" value="RADICAL SAM PROTEINS"/>
    <property type="match status" value="1"/>
</dbReference>
<dbReference type="InterPro" id="IPR002792">
    <property type="entry name" value="TRAM_dom"/>
</dbReference>
<comment type="function">
    <text evidence="2">Catalyzes the methylthiolation of N6-threonylcarbamoyladenosine (t(6)A), leading to the formation of 2-methylthio-N6-threonylcarbamoyladenosine (ms(2)t(6)A) at position 37 in tRNAs that read codons beginning with adenine.</text>
</comment>
<evidence type="ECO:0000259" key="18">
    <source>
        <dbReference type="PROSITE" id="PS51918"/>
    </source>
</evidence>
<dbReference type="PANTHER" id="PTHR11918:SF45">
    <property type="entry name" value="THREONYLCARBAMOYLADENOSINE TRNA METHYLTHIOTRANSFERASE"/>
    <property type="match status" value="1"/>
</dbReference>
<dbReference type="SMART" id="SM00729">
    <property type="entry name" value="Elp3"/>
    <property type="match status" value="1"/>
</dbReference>
<keyword evidence="4" id="KW-0004">4Fe-4S</keyword>
<evidence type="ECO:0000256" key="3">
    <source>
        <dbReference type="ARBA" id="ARBA00013273"/>
    </source>
</evidence>
<evidence type="ECO:0000256" key="14">
    <source>
        <dbReference type="ARBA" id="ARBA00061574"/>
    </source>
</evidence>
<dbReference type="FunFam" id="3.40.50.12160:FF:000004">
    <property type="entry name" value="Threonylcarbamoyladenosine tRNA methylthiotransferase MtaB"/>
    <property type="match status" value="1"/>
</dbReference>
<gene>
    <name evidence="19" type="primary">mtaB</name>
    <name evidence="19" type="ORF">GFC01_05195</name>
</gene>
<keyword evidence="10" id="KW-0408">Iron</keyword>
<dbReference type="SFLD" id="SFLDF00295">
    <property type="entry name" value="threonylcarbamoyladenosine_tRN"/>
    <property type="match status" value="1"/>
</dbReference>
<proteinExistence type="inferred from homology"/>
<dbReference type="Pfam" id="PF04055">
    <property type="entry name" value="Radical_SAM"/>
    <property type="match status" value="1"/>
</dbReference>
<dbReference type="InterPro" id="IPR005839">
    <property type="entry name" value="Methylthiotransferase"/>
</dbReference>
<keyword evidence="5" id="KW-0963">Cytoplasm</keyword>
<dbReference type="InterPro" id="IPR023404">
    <property type="entry name" value="rSAM_horseshoe"/>
</dbReference>
<evidence type="ECO:0000259" key="17">
    <source>
        <dbReference type="PROSITE" id="PS51449"/>
    </source>
</evidence>
<evidence type="ECO:0000256" key="13">
    <source>
        <dbReference type="ARBA" id="ARBA00051661"/>
    </source>
</evidence>
<evidence type="ECO:0000256" key="8">
    <source>
        <dbReference type="ARBA" id="ARBA00022694"/>
    </source>
</evidence>
<dbReference type="Gene3D" id="3.80.30.20">
    <property type="entry name" value="tm_1862 like domain"/>
    <property type="match status" value="1"/>
</dbReference>
<dbReference type="PROSITE" id="PS50926">
    <property type="entry name" value="TRAM"/>
    <property type="match status" value="1"/>
</dbReference>
<evidence type="ECO:0000259" key="16">
    <source>
        <dbReference type="PROSITE" id="PS50926"/>
    </source>
</evidence>
<dbReference type="PROSITE" id="PS51918">
    <property type="entry name" value="RADICAL_SAM"/>
    <property type="match status" value="1"/>
</dbReference>
<comment type="caution">
    <text evidence="19">The sequence shown here is derived from an EMBL/GenBank/DDBJ whole genome shotgun (WGS) entry which is preliminary data.</text>
</comment>
<dbReference type="GO" id="GO:0046872">
    <property type="term" value="F:metal ion binding"/>
    <property type="evidence" value="ECO:0007669"/>
    <property type="project" value="UniProtKB-KW"/>
</dbReference>
<dbReference type="GO" id="GO:0035598">
    <property type="term" value="F:tRNA (N(6)-L-threonylcarbamoyladenosine(37)-C(2))-methylthiotransferase activity"/>
    <property type="evidence" value="ECO:0007669"/>
    <property type="project" value="UniProtKB-EC"/>
</dbReference>
<dbReference type="CDD" id="cd01335">
    <property type="entry name" value="Radical_SAM"/>
    <property type="match status" value="1"/>
</dbReference>
<dbReference type="Pfam" id="PF00919">
    <property type="entry name" value="UPF0004"/>
    <property type="match status" value="1"/>
</dbReference>
<organism evidence="19 20">
    <name type="scientific">Desulfofundulus thermobenzoicus</name>
    <dbReference type="NCBI Taxonomy" id="29376"/>
    <lineage>
        <taxon>Bacteria</taxon>
        <taxon>Bacillati</taxon>
        <taxon>Bacillota</taxon>
        <taxon>Clostridia</taxon>
        <taxon>Eubacteriales</taxon>
        <taxon>Peptococcaceae</taxon>
        <taxon>Desulfofundulus</taxon>
    </lineage>
</organism>
<evidence type="ECO:0000256" key="7">
    <source>
        <dbReference type="ARBA" id="ARBA00022691"/>
    </source>
</evidence>
<dbReference type="SFLD" id="SFLDG01061">
    <property type="entry name" value="methylthiotransferase"/>
    <property type="match status" value="1"/>
</dbReference>
<dbReference type="GO" id="GO:0051539">
    <property type="term" value="F:4 iron, 4 sulfur cluster binding"/>
    <property type="evidence" value="ECO:0007669"/>
    <property type="project" value="UniProtKB-KW"/>
</dbReference>
<dbReference type="InterPro" id="IPR007197">
    <property type="entry name" value="rSAM"/>
</dbReference>
<keyword evidence="7" id="KW-0949">S-adenosyl-L-methionine</keyword>
<dbReference type="SFLD" id="SFLDG01082">
    <property type="entry name" value="B12-binding_domain_containing"/>
    <property type="match status" value="1"/>
</dbReference>
<dbReference type="NCBIfam" id="TIGR00089">
    <property type="entry name" value="MiaB/RimO family radical SAM methylthiotransferase"/>
    <property type="match status" value="1"/>
</dbReference>
<dbReference type="RefSeq" id="WP_341473763.1">
    <property type="nucleotide sequence ID" value="NZ_WHYR01000010.1"/>
</dbReference>
<dbReference type="PROSITE" id="PS01278">
    <property type="entry name" value="MTTASE_RADICAL"/>
    <property type="match status" value="1"/>
</dbReference>
<dbReference type="InterPro" id="IPR034557">
    <property type="entry name" value="ThrcA_tRNA_MEthiotransferase"/>
</dbReference>
<dbReference type="InterPro" id="IPR058240">
    <property type="entry name" value="rSAM_sf"/>
</dbReference>
<dbReference type="AlphaFoldDB" id="A0A6N7INR2"/>
<dbReference type="SFLD" id="SFLDS00029">
    <property type="entry name" value="Radical_SAM"/>
    <property type="match status" value="1"/>
</dbReference>
<keyword evidence="6 19" id="KW-0808">Transferase</keyword>
<evidence type="ECO:0000256" key="9">
    <source>
        <dbReference type="ARBA" id="ARBA00022723"/>
    </source>
</evidence>
<sequence length="436" mass="48237">MPKTVALVTLGCKVNQYESDALATLFRRRGYRVVDFSKPADVYVINTCTVTHLGDRKSRQLIRRATRNNPGAMVVVTGCYAQTSPGEVLAIPGVDLVVGTRDKARLVDLVEEQAGRKDGPVAAVGDIFAVEEFTELPVPALPSRVRAFLKIQEGCNNYCAYCIIPFARGPLRSRDPERVLAEARRLVREGFKELVLTGIHTGAYGQDRPGDMDLAGLVGRLAEIPGLLRLRLSSVEPMDITGELVQSMASRPNICRHLHIPLQSGDDQVLARMRRHYTTEDFRRLVRDIRARIPEVAISTDVIVGFPGETDENFASTLAFVREMAFSRLHVFKYSPRRGTAAASFPDQISAQVKGERSHRLIALGEELAVSFARQYIGKEVLVLVEEASPQRKGFYEGLTDNYLRVFFPGGSHLVGQIVPVLVEEAEGPDLKGRII</sequence>
<evidence type="ECO:0000256" key="2">
    <source>
        <dbReference type="ARBA" id="ARBA00002399"/>
    </source>
</evidence>
<dbReference type="EC" id="2.8.4.5" evidence="3"/>
<dbReference type="FunFam" id="3.80.30.20:FF:000001">
    <property type="entry name" value="tRNA-2-methylthio-N(6)-dimethylallyladenosine synthase 2"/>
    <property type="match status" value="1"/>
</dbReference>
<accession>A0A6N7INR2</accession>
<evidence type="ECO:0000256" key="10">
    <source>
        <dbReference type="ARBA" id="ARBA00023004"/>
    </source>
</evidence>
<keyword evidence="20" id="KW-1185">Reference proteome</keyword>
<evidence type="ECO:0000256" key="15">
    <source>
        <dbReference type="ARBA" id="ARBA00069898"/>
    </source>
</evidence>
<evidence type="ECO:0000256" key="4">
    <source>
        <dbReference type="ARBA" id="ARBA00022485"/>
    </source>
</evidence>
<evidence type="ECO:0000256" key="11">
    <source>
        <dbReference type="ARBA" id="ARBA00023014"/>
    </source>
</evidence>
<comment type="similarity">
    <text evidence="14">Belongs to the methylthiotransferase family. MtaB subfamily.</text>
</comment>
<dbReference type="InterPro" id="IPR013848">
    <property type="entry name" value="Methylthiotransferase_N"/>
</dbReference>
<evidence type="ECO:0000313" key="20">
    <source>
        <dbReference type="Proteomes" id="UP000441717"/>
    </source>
</evidence>
<feature type="domain" description="TRAM" evidence="16">
    <location>
        <begin position="374"/>
        <end position="436"/>
    </location>
</feature>
<evidence type="ECO:0000313" key="19">
    <source>
        <dbReference type="EMBL" id="MQL51665.1"/>
    </source>
</evidence>
<feature type="domain" description="Radical SAM core" evidence="18">
    <location>
        <begin position="141"/>
        <end position="373"/>
    </location>
</feature>
<dbReference type="EMBL" id="WHYR01000010">
    <property type="protein sequence ID" value="MQL51665.1"/>
    <property type="molecule type" value="Genomic_DNA"/>
</dbReference>
<dbReference type="PROSITE" id="PS51449">
    <property type="entry name" value="MTTASE_N"/>
    <property type="match status" value="1"/>
</dbReference>